<dbReference type="InterPro" id="IPR032460">
    <property type="entry name" value="Symplekin/Pta1_N"/>
</dbReference>
<feature type="domain" description="Symplekin/Pta1 N-terminal" evidence="5">
    <location>
        <begin position="61"/>
        <end position="265"/>
    </location>
</feature>
<keyword evidence="2" id="KW-0507">mRNA processing</keyword>
<evidence type="ECO:0000256" key="3">
    <source>
        <dbReference type="ARBA" id="ARBA00023242"/>
    </source>
</evidence>
<dbReference type="SMART" id="SM00174">
    <property type="entry name" value="RHO"/>
    <property type="match status" value="1"/>
</dbReference>
<evidence type="ECO:0000256" key="1">
    <source>
        <dbReference type="ARBA" id="ARBA00004123"/>
    </source>
</evidence>
<evidence type="ECO:0000256" key="2">
    <source>
        <dbReference type="ARBA" id="ARBA00022664"/>
    </source>
</evidence>
<dbReference type="InterPro" id="IPR027417">
    <property type="entry name" value="P-loop_NTPase"/>
</dbReference>
<dbReference type="SMART" id="SM00175">
    <property type="entry name" value="RAB"/>
    <property type="match status" value="1"/>
</dbReference>
<dbReference type="Pfam" id="PF11935">
    <property type="entry name" value="SYMPK_PTA1_N"/>
    <property type="match status" value="1"/>
</dbReference>
<keyword evidence="7" id="KW-1185">Reference proteome</keyword>
<comment type="caution">
    <text evidence="6">The sequence shown here is derived from an EMBL/GenBank/DDBJ whole genome shotgun (WGS) entry which is preliminary data.</text>
</comment>
<reference evidence="6 7" key="1">
    <citation type="submission" date="2024-04" db="EMBL/GenBank/DDBJ databases">
        <title>genome sequences of Mucor flavus KT1a and Helicostylum pulchrum KT1b strains isolated from the surface of a dry-aged beef.</title>
        <authorList>
            <person name="Toyotome T."/>
            <person name="Hosono M."/>
            <person name="Torimaru M."/>
            <person name="Fukuda K."/>
            <person name="Mikami N."/>
        </authorList>
    </citation>
    <scope>NUCLEOTIDE SEQUENCE [LARGE SCALE GENOMIC DNA]</scope>
    <source>
        <strain evidence="6 7">KT1a</strain>
    </source>
</reference>
<feature type="compositionally biased region" description="Basic and acidic residues" evidence="4">
    <location>
        <begin position="264"/>
        <end position="287"/>
    </location>
</feature>
<sequence>MDHDQQVIQLRDFDQQILSQPEDAQSFATKSFLETLIDLINYGLEKQDDGTDAYKEDLKNVKNATKAFAIVLPTVYKTICQNEAETRLWSLCQSLMTLVETKLLENGNAGIQINTIKCLQVLVLLLSKSTLKDVSLNLTRADHGLLNIQQLEKKGQDCFEKIVGMLKSDNESVITATVSCLTVIGKKRHQFIKQIASAFTSWRKTRSKDDSPVMLRNVDKALKLGFVSLIRTEGLSAYRSELITAFGSIGGNVAMFQSRQRGAGGDESRRSKRAHQDTDRTHAEKKAKTEYVPIIPSSTSPNILANYDITQIPLNSIVNLCMTVLQTIPLEVMSERVTLLPAEGVTLAVTRKEFVRSTTPPYPPPPEQPQYNTNRLFKTEDAIDSDEEMENTLMKAPKVALPLVPVKEEKEEKKPVPVLASVEERASQALKMQPYELNEQKELNSVDKKKLLELTIKRILYAEQSIQKITNNEMHVLHHTKNRWLLLVAKLVTRGLFIENESMDKQELKNLLLDFVVEDLLNRHDLALEWLYEEYLFDRQQLELNAEYEPCYFYWFHKLLEKGIPTLDVKDKILTKILLEAPELNEETIEFIKDNLKSVPERFVSCVSTLRSLVINRPTIRFVALQVLLDLCINENDQIRQTSIMAVKKWNDNQSQVNSRVEQFAISSLNQLTDKEILTWEEKDVVRHAQLYFVLCTRRPSLLKELFSVYIEAAEIVQKYIRLHMIKMIKAIGMKSSDLNKLIREFPPGGETLVIRILVILCDSKPPTKEIVSAVQAISVLAEERSIDLKNLSPILSEIFRVPRDKGAQYSLFVARKKLVVVGDGGCGKTSLLVVYQKKAFPQRYVPTVFENYIANVPLDTGRIVELALWDTAGQEDYDRLRPLSYPETDVVLICFAINLRTSFTNVQDRWLPEVTHFCENVPKLLVGTKLDFRQNQEEIQRLGLVGQRLITEEEGEQLAREIGAKYYECSAMQNINVDQVIEAATKAAVTGNMRRLHKRLCTIL</sequence>
<dbReference type="Gene3D" id="3.40.50.300">
    <property type="entry name" value="P-loop containing nucleotide triphosphate hydrolases"/>
    <property type="match status" value="1"/>
</dbReference>
<dbReference type="SMART" id="SM00176">
    <property type="entry name" value="RAN"/>
    <property type="match status" value="1"/>
</dbReference>
<dbReference type="PROSITE" id="PS51419">
    <property type="entry name" value="RAB"/>
    <property type="match status" value="1"/>
</dbReference>
<evidence type="ECO:0000313" key="6">
    <source>
        <dbReference type="EMBL" id="GAA5807959.1"/>
    </source>
</evidence>
<evidence type="ECO:0000259" key="5">
    <source>
        <dbReference type="Pfam" id="PF11935"/>
    </source>
</evidence>
<dbReference type="PRINTS" id="PR00449">
    <property type="entry name" value="RASTRNSFRMNG"/>
</dbReference>
<dbReference type="Gene3D" id="1.25.10.10">
    <property type="entry name" value="Leucine-rich Repeat Variant"/>
    <property type="match status" value="1"/>
</dbReference>
<feature type="region of interest" description="Disordered" evidence="4">
    <location>
        <begin position="259"/>
        <end position="287"/>
    </location>
</feature>
<dbReference type="SUPFAM" id="SSF52540">
    <property type="entry name" value="P-loop containing nucleoside triphosphate hydrolases"/>
    <property type="match status" value="1"/>
</dbReference>
<evidence type="ECO:0000256" key="4">
    <source>
        <dbReference type="SAM" id="MobiDB-lite"/>
    </source>
</evidence>
<dbReference type="NCBIfam" id="TIGR00231">
    <property type="entry name" value="small_GTP"/>
    <property type="match status" value="1"/>
</dbReference>
<dbReference type="InterPro" id="IPR021850">
    <property type="entry name" value="Symplekin/Pta1"/>
</dbReference>
<dbReference type="Pfam" id="PF00071">
    <property type="entry name" value="Ras"/>
    <property type="match status" value="1"/>
</dbReference>
<dbReference type="SMART" id="SM00173">
    <property type="entry name" value="RAS"/>
    <property type="match status" value="1"/>
</dbReference>
<name>A0ABP9YM76_9FUNG</name>
<accession>A0ABP9YM76</accession>
<dbReference type="EMBL" id="BAABUK010000003">
    <property type="protein sequence ID" value="GAA5807959.1"/>
    <property type="molecule type" value="Genomic_DNA"/>
</dbReference>
<dbReference type="Proteomes" id="UP001473302">
    <property type="component" value="Unassembled WGS sequence"/>
</dbReference>
<dbReference type="PANTHER" id="PTHR15245:SF20">
    <property type="entry name" value="SYMPLEKIN"/>
    <property type="match status" value="1"/>
</dbReference>
<evidence type="ECO:0000313" key="7">
    <source>
        <dbReference type="Proteomes" id="UP001473302"/>
    </source>
</evidence>
<dbReference type="InterPro" id="IPR016024">
    <property type="entry name" value="ARM-type_fold"/>
</dbReference>
<protein>
    <recommendedName>
        <fullName evidence="5">Symplekin/Pta1 N-terminal domain-containing protein</fullName>
    </recommendedName>
</protein>
<dbReference type="SUPFAM" id="SSF48371">
    <property type="entry name" value="ARM repeat"/>
    <property type="match status" value="1"/>
</dbReference>
<keyword evidence="3" id="KW-0539">Nucleus</keyword>
<dbReference type="PROSITE" id="PS51421">
    <property type="entry name" value="RAS"/>
    <property type="match status" value="1"/>
</dbReference>
<comment type="subcellular location">
    <subcellularLocation>
        <location evidence="1">Nucleus</location>
    </subcellularLocation>
</comment>
<proteinExistence type="predicted"/>
<dbReference type="PROSITE" id="PS51420">
    <property type="entry name" value="RHO"/>
    <property type="match status" value="1"/>
</dbReference>
<organism evidence="6 7">
    <name type="scientific">Mucor flavus</name>
    <dbReference type="NCBI Taxonomy" id="439312"/>
    <lineage>
        <taxon>Eukaryota</taxon>
        <taxon>Fungi</taxon>
        <taxon>Fungi incertae sedis</taxon>
        <taxon>Mucoromycota</taxon>
        <taxon>Mucoromycotina</taxon>
        <taxon>Mucoromycetes</taxon>
        <taxon>Mucorales</taxon>
        <taxon>Mucorineae</taxon>
        <taxon>Mucoraceae</taxon>
        <taxon>Mucor</taxon>
    </lineage>
</organism>
<dbReference type="InterPro" id="IPR005225">
    <property type="entry name" value="Small_GTP-bd"/>
</dbReference>
<dbReference type="InterPro" id="IPR001806">
    <property type="entry name" value="Small_GTPase"/>
</dbReference>
<gene>
    <name evidence="6" type="ORF">MFLAVUS_001339</name>
</gene>
<dbReference type="InterPro" id="IPR011989">
    <property type="entry name" value="ARM-like"/>
</dbReference>
<dbReference type="PANTHER" id="PTHR15245">
    <property type="entry name" value="SYMPLEKIN-RELATED"/>
    <property type="match status" value="1"/>
</dbReference>